<reference evidence="2 3" key="1">
    <citation type="submission" date="2020-07" db="EMBL/GenBank/DDBJ databases">
        <title>Halophilic bacteria isolated from french cheeses.</title>
        <authorList>
            <person name="Kothe C.I."/>
            <person name="Farah-Kraiem B."/>
            <person name="Renault P."/>
            <person name="Dridi B."/>
        </authorList>
    </citation>
    <scope>NUCLEOTIDE SEQUENCE [LARGE SCALE GENOMIC DNA]</scope>
    <source>
        <strain evidence="2 3">FME14</strain>
    </source>
</reference>
<organism evidence="2 3">
    <name type="scientific">Pseudoalteromonas prydzensis</name>
    <dbReference type="NCBI Taxonomy" id="182141"/>
    <lineage>
        <taxon>Bacteria</taxon>
        <taxon>Pseudomonadati</taxon>
        <taxon>Pseudomonadota</taxon>
        <taxon>Gammaproteobacteria</taxon>
        <taxon>Alteromonadales</taxon>
        <taxon>Pseudoalteromonadaceae</taxon>
        <taxon>Pseudoalteromonas</taxon>
    </lineage>
</organism>
<name>A0ABR9FMV5_9GAMM</name>
<keyword evidence="1" id="KW-0472">Membrane</keyword>
<protein>
    <recommendedName>
        <fullName evidence="4">SMODS and SLOG-associating 2TM effector domain-containing protein</fullName>
    </recommendedName>
</protein>
<keyword evidence="1" id="KW-1133">Transmembrane helix</keyword>
<evidence type="ECO:0008006" key="4">
    <source>
        <dbReference type="Google" id="ProtNLM"/>
    </source>
</evidence>
<dbReference type="RefSeq" id="WP_192541933.1">
    <property type="nucleotide sequence ID" value="NZ_JBQDLW010000104.1"/>
</dbReference>
<keyword evidence="1" id="KW-0812">Transmembrane</keyword>
<dbReference type="Proteomes" id="UP000707245">
    <property type="component" value="Unassembled WGS sequence"/>
</dbReference>
<keyword evidence="3" id="KW-1185">Reference proteome</keyword>
<evidence type="ECO:0000313" key="3">
    <source>
        <dbReference type="Proteomes" id="UP000707245"/>
    </source>
</evidence>
<sequence>MSERSLELAKQSMSGVSKYDYFIVGIGAATFAYFAKGFKANAVIGLNESTFVLFTLLLLALSVISGLKKIERYNTFLEKNGKYLDYSEYLAAYKKNAIEGEYAINQESGEILTPQESEIKADALEQLLPKWNGTLESLSKKICICSNVRDYTLFLSYALLAVSKVLPVL</sequence>
<comment type="caution">
    <text evidence="2">The sequence shown here is derived from an EMBL/GenBank/DDBJ whole genome shotgun (WGS) entry which is preliminary data.</text>
</comment>
<gene>
    <name evidence="2" type="ORF">EI167_11980</name>
</gene>
<feature type="transmembrane region" description="Helical" evidence="1">
    <location>
        <begin position="21"/>
        <end position="38"/>
    </location>
</feature>
<evidence type="ECO:0000313" key="2">
    <source>
        <dbReference type="EMBL" id="MBE0458153.1"/>
    </source>
</evidence>
<proteinExistence type="predicted"/>
<evidence type="ECO:0000256" key="1">
    <source>
        <dbReference type="SAM" id="Phobius"/>
    </source>
</evidence>
<feature type="transmembrane region" description="Helical" evidence="1">
    <location>
        <begin position="50"/>
        <end position="67"/>
    </location>
</feature>
<accession>A0ABR9FMV5</accession>
<dbReference type="EMBL" id="RRZA01000034">
    <property type="protein sequence ID" value="MBE0458153.1"/>
    <property type="molecule type" value="Genomic_DNA"/>
</dbReference>